<protein>
    <recommendedName>
        <fullName evidence="4">C-type lectin domain-containing protein</fullName>
    </recommendedName>
</protein>
<dbReference type="PROSITE" id="PS50041">
    <property type="entry name" value="C_TYPE_LECTIN_2"/>
    <property type="match status" value="1"/>
</dbReference>
<dbReference type="SMART" id="SM00034">
    <property type="entry name" value="CLECT"/>
    <property type="match status" value="1"/>
</dbReference>
<keyword evidence="1" id="KW-0430">Lectin</keyword>
<dbReference type="InterPro" id="IPR016186">
    <property type="entry name" value="C-type_lectin-like/link_sf"/>
</dbReference>
<organism evidence="5 6">
    <name type="scientific">Characodon lateralis</name>
    <dbReference type="NCBI Taxonomy" id="208331"/>
    <lineage>
        <taxon>Eukaryota</taxon>
        <taxon>Metazoa</taxon>
        <taxon>Chordata</taxon>
        <taxon>Craniata</taxon>
        <taxon>Vertebrata</taxon>
        <taxon>Euteleostomi</taxon>
        <taxon>Actinopterygii</taxon>
        <taxon>Neopterygii</taxon>
        <taxon>Teleostei</taxon>
        <taxon>Neoteleostei</taxon>
        <taxon>Acanthomorphata</taxon>
        <taxon>Ovalentaria</taxon>
        <taxon>Atherinomorphae</taxon>
        <taxon>Cyprinodontiformes</taxon>
        <taxon>Goodeidae</taxon>
        <taxon>Characodon</taxon>
    </lineage>
</organism>
<comment type="caution">
    <text evidence="5">The sequence shown here is derived from an EMBL/GenBank/DDBJ whole genome shotgun (WGS) entry which is preliminary data.</text>
</comment>
<dbReference type="PROSITE" id="PS00615">
    <property type="entry name" value="C_TYPE_LECTIN_1"/>
    <property type="match status" value="1"/>
</dbReference>
<evidence type="ECO:0000313" key="5">
    <source>
        <dbReference type="EMBL" id="MED6269042.1"/>
    </source>
</evidence>
<dbReference type="InterPro" id="IPR050111">
    <property type="entry name" value="C-type_lectin/snaclec_domain"/>
</dbReference>
<dbReference type="Proteomes" id="UP001352852">
    <property type="component" value="Unassembled WGS sequence"/>
</dbReference>
<dbReference type="EMBL" id="JAHUTJ010012173">
    <property type="protein sequence ID" value="MED6269042.1"/>
    <property type="molecule type" value="Genomic_DNA"/>
</dbReference>
<dbReference type="InterPro" id="IPR018378">
    <property type="entry name" value="C-type_lectin_CS"/>
</dbReference>
<dbReference type="CDD" id="cd03590">
    <property type="entry name" value="CLECT_DC-SIGN_like"/>
    <property type="match status" value="1"/>
</dbReference>
<dbReference type="Gene3D" id="3.10.100.10">
    <property type="entry name" value="Mannose-Binding Protein A, subunit A"/>
    <property type="match status" value="1"/>
</dbReference>
<keyword evidence="2" id="KW-1015">Disulfide bond</keyword>
<evidence type="ECO:0000256" key="3">
    <source>
        <dbReference type="SAM" id="MobiDB-lite"/>
    </source>
</evidence>
<dbReference type="InterPro" id="IPR001304">
    <property type="entry name" value="C-type_lectin-like"/>
</dbReference>
<proteinExistence type="predicted"/>
<sequence>MASRLWFGLGPARSRKEQPGLQALSDKSRPQAWLKASQQNSVTNERDTLKRTNTAIEATSRSLTTEKDNLKRQLHTCTSQQNSVTNERDTLKRTNTAIEATSRSLTTERDNLKKQLNTCTLTQNSLTKERDMLKRTTTGIEARSRILSLEKDQLNRTLNTCTLSEVSLIKEKDKLEKKLSDFAQFVQKKWLYFSGSFYYISTTMKTWQSSQYDCWREGADLVIINSNEEEQFTRKFAKKAWIGLTDRVREGSWKWVDGTPLTRSYWCTGEPNHYIRRNEDCVEIQKFDSECSWNDAECTNENYWICEKKLDI</sequence>
<evidence type="ECO:0000313" key="6">
    <source>
        <dbReference type="Proteomes" id="UP001352852"/>
    </source>
</evidence>
<feature type="region of interest" description="Disordered" evidence="3">
    <location>
        <begin position="1"/>
        <end position="31"/>
    </location>
</feature>
<name>A0ABU7D1L3_9TELE</name>
<feature type="domain" description="C-type lectin" evidence="4">
    <location>
        <begin position="193"/>
        <end position="307"/>
    </location>
</feature>
<gene>
    <name evidence="5" type="ORF">CHARACLAT_028971</name>
</gene>
<dbReference type="SUPFAM" id="SSF56436">
    <property type="entry name" value="C-type lectin-like"/>
    <property type="match status" value="1"/>
</dbReference>
<keyword evidence="6" id="KW-1185">Reference proteome</keyword>
<dbReference type="InterPro" id="IPR033989">
    <property type="entry name" value="CD209-like_CTLD"/>
</dbReference>
<dbReference type="Pfam" id="PF00059">
    <property type="entry name" value="Lectin_C"/>
    <property type="match status" value="1"/>
</dbReference>
<accession>A0ABU7D1L3</accession>
<evidence type="ECO:0000259" key="4">
    <source>
        <dbReference type="PROSITE" id="PS50041"/>
    </source>
</evidence>
<reference evidence="5 6" key="1">
    <citation type="submission" date="2021-06" db="EMBL/GenBank/DDBJ databases">
        <authorList>
            <person name="Palmer J.M."/>
        </authorList>
    </citation>
    <scope>NUCLEOTIDE SEQUENCE [LARGE SCALE GENOMIC DNA]</scope>
    <source>
        <strain evidence="5 6">CL_MEX2019</strain>
        <tissue evidence="5">Muscle</tissue>
    </source>
</reference>
<dbReference type="Gene3D" id="6.10.250.3110">
    <property type="match status" value="1"/>
</dbReference>
<evidence type="ECO:0000256" key="1">
    <source>
        <dbReference type="ARBA" id="ARBA00022734"/>
    </source>
</evidence>
<dbReference type="PANTHER" id="PTHR22803">
    <property type="entry name" value="MANNOSE, PHOSPHOLIPASE, LECTIN RECEPTOR RELATED"/>
    <property type="match status" value="1"/>
</dbReference>
<evidence type="ECO:0000256" key="2">
    <source>
        <dbReference type="ARBA" id="ARBA00023157"/>
    </source>
</evidence>
<dbReference type="InterPro" id="IPR016187">
    <property type="entry name" value="CTDL_fold"/>
</dbReference>